<evidence type="ECO:0000256" key="10">
    <source>
        <dbReference type="ARBA" id="ARBA00076640"/>
    </source>
</evidence>
<evidence type="ECO:0000256" key="9">
    <source>
        <dbReference type="ARBA" id="ARBA00068035"/>
    </source>
</evidence>
<sequence>MRSGGAVRACRSASRCWLSGRAGPADGPQQPAAPERAEEREALVDLCRRRHFLSGTPQQLRPAALLSGCHPGFGPLGVELRKNLASQWWSSMVVFREQVFAVDALHHEPGPSQAGDSAFRLVSPECIREILQDKELSKEQLVAFLENLLKTSGKLRETLLHGALEHYVNGLDLVNRRLPFGLAQIGVCFHPVLDTKQTPSSVKRIGEKTEASLVWFTPARNSSQWFDFWLRHRLLWWRKVLKLHPCLAPIKVALDVGKGPTPELRQVCQGLLNELLENGISVWPGYLETVQSSLEQLYSKYDEMSILFTVLVTETTLESGLIQLRSRDTTMKEMMHISKLKDFLIKYLASSKKV</sequence>
<evidence type="ECO:0000313" key="15">
    <source>
        <dbReference type="EMBL" id="OBS77071.1"/>
    </source>
</evidence>
<dbReference type="InterPro" id="IPR036621">
    <property type="entry name" value="Anticodon-bd_dom_sf"/>
</dbReference>
<evidence type="ECO:0000256" key="4">
    <source>
        <dbReference type="ARBA" id="ARBA00023125"/>
    </source>
</evidence>
<keyword evidence="3" id="KW-0809">Transit peptide</keyword>
<keyword evidence="6" id="KW-1135">Mitochondrion nucleoid</keyword>
<comment type="caution">
    <text evidence="15">The sequence shown here is derived from an EMBL/GenBank/DDBJ whole genome shotgun (WGS) entry which is preliminary data.</text>
</comment>
<dbReference type="PANTHER" id="PTHR10745">
    <property type="entry name" value="GLYCYL-TRNA SYNTHETASE/DNA POLYMERASE SUBUNIT GAMMA-2"/>
    <property type="match status" value="1"/>
</dbReference>
<keyword evidence="4" id="KW-0238">DNA-binding</keyword>
<dbReference type="GO" id="GO:0006264">
    <property type="term" value="P:mitochondrial DNA replication"/>
    <property type="evidence" value="ECO:0007669"/>
    <property type="project" value="UniProtKB-ARBA"/>
</dbReference>
<dbReference type="OrthoDB" id="57698at2759"/>
<dbReference type="STRING" id="56216.A0A1A6HFP8"/>
<dbReference type="Proteomes" id="UP000092124">
    <property type="component" value="Unassembled WGS sequence"/>
</dbReference>
<evidence type="ECO:0000256" key="1">
    <source>
        <dbReference type="ARBA" id="ARBA00004436"/>
    </source>
</evidence>
<keyword evidence="16" id="KW-1185">Reference proteome</keyword>
<dbReference type="AlphaFoldDB" id="A0A1A6HFP8"/>
<reference evidence="15 16" key="1">
    <citation type="submission" date="2016-06" db="EMBL/GenBank/DDBJ databases">
        <title>The Draft Genome Sequence and Annotation of the Desert Woodrat Neotoma lepida.</title>
        <authorList>
            <person name="Campbell M."/>
            <person name="Oakeson K.F."/>
            <person name="Yandell M."/>
            <person name="Halpert J.R."/>
            <person name="Dearing D."/>
        </authorList>
    </citation>
    <scope>NUCLEOTIDE SEQUENCE [LARGE SCALE GENOMIC DNA]</scope>
    <source>
        <strain evidence="15">417</strain>
        <tissue evidence="15">Liver</tissue>
    </source>
</reference>
<evidence type="ECO:0000256" key="12">
    <source>
        <dbReference type="ARBA" id="ARBA00080083"/>
    </source>
</evidence>
<accession>A0A1A6HFP8</accession>
<dbReference type="InterPro" id="IPR042064">
    <property type="entry name" value="POLG2_C"/>
</dbReference>
<evidence type="ECO:0000256" key="2">
    <source>
        <dbReference type="ARBA" id="ARBA00022705"/>
    </source>
</evidence>
<dbReference type="Gene3D" id="3.30.930.10">
    <property type="entry name" value="Bira Bifunctional Protein, Domain 2"/>
    <property type="match status" value="1"/>
</dbReference>
<evidence type="ECO:0000256" key="5">
    <source>
        <dbReference type="ARBA" id="ARBA00023128"/>
    </source>
</evidence>
<keyword evidence="5" id="KW-0496">Mitochondrion</keyword>
<protein>
    <recommendedName>
        <fullName evidence="9">DNA polymerase subunit gamma-2</fullName>
    </recommendedName>
    <alternativeName>
        <fullName evidence="10">DNA polymerase gamma accessory 55 kDa subunit</fullName>
    </alternativeName>
    <alternativeName>
        <fullName evidence="12">Mitochondrial DNA polymerase accessory subunit</fullName>
    </alternativeName>
    <alternativeName>
        <fullName evidence="11">MtPolB</fullName>
    </alternativeName>
    <alternativeName>
        <fullName evidence="13">PolG-beta</fullName>
    </alternativeName>
</protein>
<dbReference type="CDD" id="cd02426">
    <property type="entry name" value="Pol_gamma_b_Cterm"/>
    <property type="match status" value="1"/>
</dbReference>
<evidence type="ECO:0000256" key="11">
    <source>
        <dbReference type="ARBA" id="ARBA00077312"/>
    </source>
</evidence>
<dbReference type="GO" id="GO:0003677">
    <property type="term" value="F:DNA binding"/>
    <property type="evidence" value="ECO:0007669"/>
    <property type="project" value="UniProtKB-KW"/>
</dbReference>
<dbReference type="InterPro" id="IPR027031">
    <property type="entry name" value="Gly-tRNA_synthase/POLG2"/>
</dbReference>
<name>A0A1A6HFP8_NEOLE</name>
<proteinExistence type="predicted"/>
<dbReference type="SUPFAM" id="SSF55681">
    <property type="entry name" value="Class II aaRS and biotin synthetases"/>
    <property type="match status" value="1"/>
</dbReference>
<evidence type="ECO:0000256" key="8">
    <source>
        <dbReference type="ARBA" id="ARBA00065608"/>
    </source>
</evidence>
<evidence type="ECO:0000256" key="6">
    <source>
        <dbReference type="ARBA" id="ARBA00023271"/>
    </source>
</evidence>
<comment type="subunit">
    <text evidence="8">Heterotrimer composed of a catalytic subunit and a homodimer of accessory subunits (POLG:POLG2).</text>
</comment>
<dbReference type="Gene3D" id="3.40.50.800">
    <property type="entry name" value="Anticodon-binding domain"/>
    <property type="match status" value="1"/>
</dbReference>
<dbReference type="InterPro" id="IPR004154">
    <property type="entry name" value="Anticodon-bd"/>
</dbReference>
<comment type="function">
    <text evidence="7">Accessory subunit of DNA polymerase gamma solely responsible for replication of mitochondrial DNA (mtDNA). Acts as an allosteric regulator of the holoenzyme activities. Enhances the polymerase activity and the processivity of POLG by increasing its interactions with the DNA template. Suppresses POLG exonucleolytic proofreading especially toward homopolymeric templates bearing mismatched termini. Binds to single-stranded DNA.</text>
</comment>
<gene>
    <name evidence="15" type="ORF">A6R68_16480</name>
</gene>
<dbReference type="PANTHER" id="PTHR10745:SF8">
    <property type="entry name" value="DNA POLYMERASE SUBUNIT GAMMA-2, MITOCHONDRIAL"/>
    <property type="match status" value="1"/>
</dbReference>
<dbReference type="Pfam" id="PF03129">
    <property type="entry name" value="HGTP_anticodon"/>
    <property type="match status" value="1"/>
</dbReference>
<dbReference type="SUPFAM" id="SSF52954">
    <property type="entry name" value="Class II aaRS ABD-related"/>
    <property type="match status" value="1"/>
</dbReference>
<evidence type="ECO:0000256" key="7">
    <source>
        <dbReference type="ARBA" id="ARBA00058907"/>
    </source>
</evidence>
<dbReference type="GO" id="GO:0042645">
    <property type="term" value="C:mitochondrial nucleoid"/>
    <property type="evidence" value="ECO:0007669"/>
    <property type="project" value="UniProtKB-SubCell"/>
</dbReference>
<dbReference type="EMBL" id="LZPO01034770">
    <property type="protein sequence ID" value="OBS77071.1"/>
    <property type="molecule type" value="Genomic_DNA"/>
</dbReference>
<keyword evidence="2" id="KW-0235">DNA replication</keyword>
<organism evidence="15 16">
    <name type="scientific">Neotoma lepida</name>
    <name type="common">Desert woodrat</name>
    <dbReference type="NCBI Taxonomy" id="56216"/>
    <lineage>
        <taxon>Eukaryota</taxon>
        <taxon>Metazoa</taxon>
        <taxon>Chordata</taxon>
        <taxon>Craniata</taxon>
        <taxon>Vertebrata</taxon>
        <taxon>Euteleostomi</taxon>
        <taxon>Mammalia</taxon>
        <taxon>Eutheria</taxon>
        <taxon>Euarchontoglires</taxon>
        <taxon>Glires</taxon>
        <taxon>Rodentia</taxon>
        <taxon>Myomorpha</taxon>
        <taxon>Muroidea</taxon>
        <taxon>Cricetidae</taxon>
        <taxon>Neotominae</taxon>
        <taxon>Neotoma</taxon>
    </lineage>
</organism>
<evidence type="ECO:0000256" key="3">
    <source>
        <dbReference type="ARBA" id="ARBA00022946"/>
    </source>
</evidence>
<comment type="subcellular location">
    <subcellularLocation>
        <location evidence="1">Mitochondrion matrix</location>
        <location evidence="1">Mitochondrion nucleoid</location>
    </subcellularLocation>
</comment>
<evidence type="ECO:0000313" key="16">
    <source>
        <dbReference type="Proteomes" id="UP000092124"/>
    </source>
</evidence>
<dbReference type="FunFam" id="3.40.50.800:FF:000014">
    <property type="entry name" value="Putative dna polymerase subunit gamma-2 mitochondrial"/>
    <property type="match status" value="1"/>
</dbReference>
<feature type="domain" description="Anticodon-binding" evidence="14">
    <location>
        <begin position="260"/>
        <end position="346"/>
    </location>
</feature>
<dbReference type="InterPro" id="IPR045864">
    <property type="entry name" value="aa-tRNA-synth_II/BPL/LPL"/>
</dbReference>
<evidence type="ECO:0000256" key="13">
    <source>
        <dbReference type="ARBA" id="ARBA00083605"/>
    </source>
</evidence>
<evidence type="ECO:0000259" key="14">
    <source>
        <dbReference type="Pfam" id="PF03129"/>
    </source>
</evidence>